<evidence type="ECO:0000313" key="1">
    <source>
        <dbReference type="EMBL" id="MCQ8230199.1"/>
    </source>
</evidence>
<accession>A0ABT1VS50</accession>
<gene>
    <name evidence="1" type="ORF">NQH49_22310</name>
</gene>
<comment type="caution">
    <text evidence="1">The sequence shown here is derived from an EMBL/GenBank/DDBJ whole genome shotgun (WGS) entry which is preliminary data.</text>
</comment>
<proteinExistence type="predicted"/>
<evidence type="ECO:0000313" key="2">
    <source>
        <dbReference type="Proteomes" id="UP001300015"/>
    </source>
</evidence>
<dbReference type="Proteomes" id="UP001300015">
    <property type="component" value="Unassembled WGS sequence"/>
</dbReference>
<organism evidence="1 2">
    <name type="scientific">Pantoea trifolii</name>
    <dbReference type="NCBI Taxonomy" id="2968030"/>
    <lineage>
        <taxon>Bacteria</taxon>
        <taxon>Pseudomonadati</taxon>
        <taxon>Pseudomonadota</taxon>
        <taxon>Gammaproteobacteria</taxon>
        <taxon>Enterobacterales</taxon>
        <taxon>Erwiniaceae</taxon>
        <taxon>Pantoea</taxon>
    </lineage>
</organism>
<name>A0ABT1VS50_9GAMM</name>
<dbReference type="RefSeq" id="WP_256698909.1">
    <property type="nucleotide sequence ID" value="NZ_JANIES010000002.1"/>
</dbReference>
<dbReference type="EMBL" id="JANIET010000002">
    <property type="protein sequence ID" value="MCQ8230199.1"/>
    <property type="molecule type" value="Genomic_DNA"/>
</dbReference>
<sequence length="134" mass="15274">MKMNENLNQVTLEGIDLKNRFLVSIGYSGGILEIQLSPSEDGGTDDVKISFDWIYSFRLTDEGDLLKLQNDLCGKLTLGIYTLNDSGYLRWFNEQSFEIHNDEKLNHYLIVTSTEIVEVISIVDPSYKAMTEDL</sequence>
<protein>
    <submittedName>
        <fullName evidence="1">Uncharacterized protein</fullName>
    </submittedName>
</protein>
<reference evidence="1 2" key="1">
    <citation type="submission" date="2022-07" db="EMBL/GenBank/DDBJ databases">
        <title>Pantoea trifolii sp. nov. isolated from root nodules of Trifolium rubens.</title>
        <authorList>
            <person name="Kalita M."/>
            <person name="Wdowiak-Wrobel S."/>
            <person name="Marek-Kozaczuk M."/>
            <person name="Palusinska-Szysz M."/>
            <person name="Sokolowski W."/>
            <person name="Coutinho T."/>
            <person name="Hlahane L."/>
        </authorList>
    </citation>
    <scope>NUCLEOTIDE SEQUENCE [LARGE SCALE GENOMIC DNA]</scope>
    <source>
        <strain evidence="1 2">MMK2</strain>
    </source>
</reference>
<keyword evidence="2" id="KW-1185">Reference proteome</keyword>